<feature type="domain" description="EF-hand" evidence="4">
    <location>
        <begin position="58"/>
        <end position="93"/>
    </location>
</feature>
<dbReference type="Pfam" id="PF01477">
    <property type="entry name" value="PLAT"/>
    <property type="match status" value="1"/>
</dbReference>
<evidence type="ECO:0000313" key="14">
    <source>
        <dbReference type="EMBL" id="CAF3774568.1"/>
    </source>
</evidence>
<evidence type="ECO:0000259" key="3">
    <source>
        <dbReference type="PROSITE" id="PS50095"/>
    </source>
</evidence>
<organism evidence="5 16">
    <name type="scientific">Adineta steineri</name>
    <dbReference type="NCBI Taxonomy" id="433720"/>
    <lineage>
        <taxon>Eukaryota</taxon>
        <taxon>Metazoa</taxon>
        <taxon>Spiralia</taxon>
        <taxon>Gnathifera</taxon>
        <taxon>Rotifera</taxon>
        <taxon>Eurotatoria</taxon>
        <taxon>Bdelloidea</taxon>
        <taxon>Adinetida</taxon>
        <taxon>Adinetidae</taxon>
        <taxon>Adineta</taxon>
    </lineage>
</organism>
<dbReference type="EMBL" id="CAJOAY010000109">
    <property type="protein sequence ID" value="CAF3541057.1"/>
    <property type="molecule type" value="Genomic_DNA"/>
</dbReference>
<dbReference type="Proteomes" id="UP000663891">
    <property type="component" value="Unassembled WGS sequence"/>
</dbReference>
<reference evidence="5" key="1">
    <citation type="submission" date="2021-02" db="EMBL/GenBank/DDBJ databases">
        <authorList>
            <person name="Nowell W R."/>
        </authorList>
    </citation>
    <scope>NUCLEOTIDE SEQUENCE</scope>
</reference>
<dbReference type="EMBL" id="CAJNOE010000449">
    <property type="protein sequence ID" value="CAF1221471.1"/>
    <property type="molecule type" value="Genomic_DNA"/>
</dbReference>
<sequence>MSSSLTAKELNQLTEETGLSKLSIQDWHKRFIQECPTGSISKERYINLYRSYYPRARNSDTYAQMLFTAFDEDRDQALNFREFLRVVTVSQGSDEKAKLELAYKAYNRNQSDANLTRKELQNALTAILNLVETQDDANEPNDADKRQTTIQWVMQRLGLDEKTEITKKEFIRRSKGDPSLYEFLAFHCVPKPNCSDGDLRGKEKYKIAVKTGTEGKKLLLLKASGTDANVYLIIHGEKANSDTIHLQSSQTHKDPFEHGHTDVFIQFLPQLGKIKGATLWHTGDKSQGWFIDNLMITNETLNTTTFFPIQRWLDADEYDKMTKIELIPNQPPGYAQ</sequence>
<dbReference type="EMBL" id="CAJOBB010000299">
    <property type="protein sequence ID" value="CAF3643443.1"/>
    <property type="molecule type" value="Genomic_DNA"/>
</dbReference>
<dbReference type="GO" id="GO:0005509">
    <property type="term" value="F:calcium ion binding"/>
    <property type="evidence" value="ECO:0007669"/>
    <property type="project" value="InterPro"/>
</dbReference>
<evidence type="ECO:0000259" key="4">
    <source>
        <dbReference type="PROSITE" id="PS50222"/>
    </source>
</evidence>
<evidence type="ECO:0000313" key="6">
    <source>
        <dbReference type="EMBL" id="CAF1221471.1"/>
    </source>
</evidence>
<dbReference type="Proteomes" id="UP000663860">
    <property type="component" value="Unassembled WGS sequence"/>
</dbReference>
<dbReference type="Proteomes" id="UP000663877">
    <property type="component" value="Unassembled WGS sequence"/>
</dbReference>
<dbReference type="EMBL" id="CAJNOM010000489">
    <property type="protein sequence ID" value="CAF1466271.1"/>
    <property type="molecule type" value="Genomic_DNA"/>
</dbReference>
<dbReference type="InterPro" id="IPR018247">
    <property type="entry name" value="EF_Hand_1_Ca_BS"/>
</dbReference>
<dbReference type="EMBL" id="CAJNON010000464">
    <property type="protein sequence ID" value="CAF1275770.1"/>
    <property type="molecule type" value="Genomic_DNA"/>
</dbReference>
<dbReference type="EMBL" id="CAJNOI010000139">
    <property type="protein sequence ID" value="CAF1117708.1"/>
    <property type="molecule type" value="Genomic_DNA"/>
</dbReference>
<dbReference type="PRINTS" id="PR00450">
    <property type="entry name" value="RECOVERIN"/>
</dbReference>
<evidence type="ECO:0000313" key="8">
    <source>
        <dbReference type="EMBL" id="CAF1283734.1"/>
    </source>
</evidence>
<dbReference type="Proteomes" id="UP000663881">
    <property type="component" value="Unassembled WGS sequence"/>
</dbReference>
<dbReference type="PROSITE" id="PS50222">
    <property type="entry name" value="EF_HAND_2"/>
    <property type="match status" value="1"/>
</dbReference>
<evidence type="ECO:0000313" key="12">
    <source>
        <dbReference type="EMBL" id="CAF3541057.1"/>
    </source>
</evidence>
<keyword evidence="15" id="KW-1185">Reference proteome</keyword>
<evidence type="ECO:0000256" key="2">
    <source>
        <dbReference type="PROSITE-ProRule" id="PRU00152"/>
    </source>
</evidence>
<dbReference type="InterPro" id="IPR002048">
    <property type="entry name" value="EF_hand_dom"/>
</dbReference>
<dbReference type="PANTHER" id="PTHR45901:SF3">
    <property type="entry name" value="LIPOXYGENASE HOMOLOGY DOMAIN-CONTAINING PROTEIN 1"/>
    <property type="match status" value="1"/>
</dbReference>
<dbReference type="InterPro" id="IPR011992">
    <property type="entry name" value="EF-hand-dom_pair"/>
</dbReference>
<evidence type="ECO:0000313" key="5">
    <source>
        <dbReference type="EMBL" id="CAF1117708.1"/>
    </source>
</evidence>
<evidence type="ECO:0000313" key="13">
    <source>
        <dbReference type="EMBL" id="CAF3643443.1"/>
    </source>
</evidence>
<evidence type="ECO:0000256" key="1">
    <source>
        <dbReference type="ARBA" id="ARBA00022837"/>
    </source>
</evidence>
<evidence type="ECO:0000313" key="11">
    <source>
        <dbReference type="EMBL" id="CAF1595162.1"/>
    </source>
</evidence>
<dbReference type="OrthoDB" id="407298at2759"/>
<dbReference type="Gene3D" id="1.10.238.10">
    <property type="entry name" value="EF-hand"/>
    <property type="match status" value="1"/>
</dbReference>
<evidence type="ECO:0000313" key="16">
    <source>
        <dbReference type="Proteomes" id="UP000663877"/>
    </source>
</evidence>
<dbReference type="Proteomes" id="UP000663868">
    <property type="component" value="Unassembled WGS sequence"/>
</dbReference>
<dbReference type="Gene3D" id="2.40.180.10">
    <property type="entry name" value="Catalase core domain"/>
    <property type="match status" value="1"/>
</dbReference>
<proteinExistence type="predicted"/>
<dbReference type="InterPro" id="IPR052970">
    <property type="entry name" value="Inner_ear_hair_cell_LOXHD"/>
</dbReference>
<dbReference type="Proteomes" id="UP000663844">
    <property type="component" value="Unassembled WGS sequence"/>
</dbReference>
<evidence type="ECO:0000313" key="15">
    <source>
        <dbReference type="Proteomes" id="UP000663832"/>
    </source>
</evidence>
<evidence type="ECO:0000313" key="7">
    <source>
        <dbReference type="EMBL" id="CAF1275770.1"/>
    </source>
</evidence>
<dbReference type="InterPro" id="IPR001024">
    <property type="entry name" value="PLAT/LH2_dom"/>
</dbReference>
<comment type="caution">
    <text evidence="2">Lacks conserved residue(s) required for the propagation of feature annotation.</text>
</comment>
<evidence type="ECO:0000313" key="9">
    <source>
        <dbReference type="EMBL" id="CAF1346452.1"/>
    </source>
</evidence>
<keyword evidence="1" id="KW-0106">Calcium</keyword>
<dbReference type="EMBL" id="CAJNOI010000795">
    <property type="protein sequence ID" value="CAF1346452.1"/>
    <property type="molecule type" value="Genomic_DNA"/>
</dbReference>
<evidence type="ECO:0000313" key="10">
    <source>
        <dbReference type="EMBL" id="CAF1466271.1"/>
    </source>
</evidence>
<name>A0A814QCM1_9BILA</name>
<feature type="domain" description="PLAT" evidence="3">
    <location>
        <begin position="203"/>
        <end position="327"/>
    </location>
</feature>
<dbReference type="PANTHER" id="PTHR45901">
    <property type="entry name" value="PROTEIN CBG12474"/>
    <property type="match status" value="1"/>
</dbReference>
<dbReference type="EMBL" id="CAJOAZ010001165">
    <property type="protein sequence ID" value="CAF3774568.1"/>
    <property type="molecule type" value="Genomic_DNA"/>
</dbReference>
<dbReference type="SUPFAM" id="SSF47473">
    <property type="entry name" value="EF-hand"/>
    <property type="match status" value="1"/>
</dbReference>
<accession>A0A814QCM1</accession>
<dbReference type="Proteomes" id="UP000663832">
    <property type="component" value="Unassembled WGS sequence"/>
</dbReference>
<dbReference type="EMBL" id="CAJNOG010000527">
    <property type="protein sequence ID" value="CAF1283734.1"/>
    <property type="molecule type" value="Genomic_DNA"/>
</dbReference>
<dbReference type="InterPro" id="IPR036392">
    <property type="entry name" value="PLAT/LH2_dom_sf"/>
</dbReference>
<comment type="caution">
    <text evidence="5">The sequence shown here is derived from an EMBL/GenBank/DDBJ whole genome shotgun (WGS) entry which is preliminary data.</text>
</comment>
<gene>
    <name evidence="5" type="ORF">BJG266_LOCUS22276</name>
    <name evidence="9" type="ORF">BJG266_LOCUS34709</name>
    <name evidence="6" type="ORF">IZO911_LOCUS29735</name>
    <name evidence="8" type="ORF">JYZ213_LOCUS31381</name>
    <name evidence="13" type="ORF">KXQ929_LOCUS7332</name>
    <name evidence="12" type="ORF">OKA104_LOCUS3599</name>
    <name evidence="14" type="ORF">OXD698_LOCUS16787</name>
    <name evidence="10" type="ORF">QVE165_LOCUS41268</name>
    <name evidence="11" type="ORF">QVE165_LOCUS51780</name>
    <name evidence="7" type="ORF">VCS650_LOCUS29683</name>
</gene>
<dbReference type="PROSITE" id="PS50095">
    <property type="entry name" value="PLAT"/>
    <property type="match status" value="1"/>
</dbReference>
<dbReference type="SUPFAM" id="SSF49723">
    <property type="entry name" value="Lipase/lipooxygenase domain (PLAT/LH2 domain)"/>
    <property type="match status" value="1"/>
</dbReference>
<dbReference type="AlphaFoldDB" id="A0A814QCM1"/>
<dbReference type="Proteomes" id="UP000663845">
    <property type="component" value="Unassembled WGS sequence"/>
</dbReference>
<protein>
    <submittedName>
        <fullName evidence="5">Uncharacterized protein</fullName>
    </submittedName>
</protein>
<dbReference type="EMBL" id="CAJNOM010001151">
    <property type="protein sequence ID" value="CAF1595162.1"/>
    <property type="molecule type" value="Genomic_DNA"/>
</dbReference>
<dbReference type="PROSITE" id="PS00018">
    <property type="entry name" value="EF_HAND_1"/>
    <property type="match status" value="1"/>
</dbReference>